<keyword evidence="5" id="KW-0472">Membrane</keyword>
<feature type="region of interest" description="Disordered" evidence="4">
    <location>
        <begin position="739"/>
        <end position="765"/>
    </location>
</feature>
<evidence type="ECO:0000256" key="1">
    <source>
        <dbReference type="ARBA" id="ARBA00006586"/>
    </source>
</evidence>
<keyword evidence="8" id="KW-1185">Reference proteome</keyword>
<comment type="caution">
    <text evidence="6">The sequence shown here is derived from an EMBL/GenBank/DDBJ whole genome shotgun (WGS) entry which is preliminary data.</text>
</comment>
<dbReference type="InterPro" id="IPR014395">
    <property type="entry name" value="Pen/GL7ACA/AHL_acylase"/>
</dbReference>
<dbReference type="OrthoDB" id="311470at2759"/>
<dbReference type="Proteomes" id="UP001152797">
    <property type="component" value="Unassembled WGS sequence"/>
</dbReference>
<keyword evidence="2" id="KW-0378">Hydrolase</keyword>
<proteinExistence type="inferred from homology"/>
<protein>
    <recommendedName>
        <fullName evidence="9">Penicillin amidase</fullName>
    </recommendedName>
</protein>
<sequence>MNPKFERVLKILGLIAVLTILVAAIVGGWFYSQLAGSLPQVDGEIVIEGISAPVSIKRDALGVPRIEAENRIDLAFATGFAHAQDRFFQMDLLRRNSAGELSELVGPAAVNHDKEMRLHRFRDRAKAMAESYDEEQIALLQAYTDGVNAGLNSLSVKPPEYLFMVLDAEPAPWQIEDSALILFSMYLDLQWGDFKQECRYGVMRDTLPEELVDFLIPPGSKWDAPVEGDALPAPTYPGPDIVNLRTQEAEEVVEQTASNRPVLDELAELDYYAAFAPGSNNWAVAGSHSAHGGAIVADDMHLGISVPGIWYRASLSWKDEEGQPHEVTGVTLPGTPAMVVGSNGHVAWAFTNSEGDWLDVVVLEPDPNDDDAYLTPEGSKKFEHHPQVIHVSRSPDEKFEVLETIWGPVIDTDPDGRRRVARWVAHDQEGVNLNLLNLETCKTTDEALTMAALSGSPAQNFVVGDDSGKIAWTILGRIPRRPDIDGRIPASWTDGKRQWQGWLEPKDYPRIVAPEDGRIWTANARVVGGEKLAILRDGGYDLGARAGQIRDDLYEVDKATEADMLAIQLDDRAVFLSPWQEQLVGLLDEEALEGQPKRAEAKEQLEKWGDRAAIDSVGYRIVRDYRLRVLQMVCESLTVPCREYDSEFKVPWSTKVEGPVWQLITEQPEHLLDPNYETWDALLLAALDAELEELSKNQLPLAQQTWGVYNTARIQHPLSKAVPALSRWLDMPAVPLAGGSSNMPRIQRPDSGASQRMAVSPGREEEGYMEIPCGQSGHFLSPHYADSHPAWVEGQQSPFLPGEAVNTLVLKPE</sequence>
<dbReference type="EMBL" id="CAMXCT030000001">
    <property type="protein sequence ID" value="CAL4759409.1"/>
    <property type="molecule type" value="Genomic_DNA"/>
</dbReference>
<evidence type="ECO:0000256" key="4">
    <source>
        <dbReference type="SAM" id="MobiDB-lite"/>
    </source>
</evidence>
<evidence type="ECO:0000256" key="5">
    <source>
        <dbReference type="SAM" id="Phobius"/>
    </source>
</evidence>
<dbReference type="Gene3D" id="3.60.20.10">
    <property type="entry name" value="Glutamine Phosphoribosylpyrophosphate, subunit 1, domain 1"/>
    <property type="match status" value="1"/>
</dbReference>
<organism evidence="6">
    <name type="scientific">Cladocopium goreaui</name>
    <dbReference type="NCBI Taxonomy" id="2562237"/>
    <lineage>
        <taxon>Eukaryota</taxon>
        <taxon>Sar</taxon>
        <taxon>Alveolata</taxon>
        <taxon>Dinophyceae</taxon>
        <taxon>Suessiales</taxon>
        <taxon>Symbiodiniaceae</taxon>
        <taxon>Cladocopium</taxon>
    </lineage>
</organism>
<dbReference type="PANTHER" id="PTHR34218:SF4">
    <property type="entry name" value="ACYL-HOMOSERINE LACTONE ACYLASE QUIP"/>
    <property type="match status" value="1"/>
</dbReference>
<dbReference type="InterPro" id="IPR023343">
    <property type="entry name" value="Penicillin_amidase_dom1"/>
</dbReference>
<dbReference type="InterPro" id="IPR043146">
    <property type="entry name" value="Penicillin_amidase_N_B-knob"/>
</dbReference>
<gene>
    <name evidence="6" type="ORF">C1SCF055_LOCUS687</name>
</gene>
<dbReference type="Pfam" id="PF01804">
    <property type="entry name" value="Penicil_amidase"/>
    <property type="match status" value="1"/>
</dbReference>
<reference evidence="7 8" key="2">
    <citation type="submission" date="2024-05" db="EMBL/GenBank/DDBJ databases">
        <authorList>
            <person name="Chen Y."/>
            <person name="Shah S."/>
            <person name="Dougan E. K."/>
            <person name="Thang M."/>
            <person name="Chan C."/>
        </authorList>
    </citation>
    <scope>NUCLEOTIDE SEQUENCE [LARGE SCALE GENOMIC DNA]</scope>
</reference>
<name>A0A9P1FFM8_9DINO</name>
<dbReference type="EMBL" id="CAMXCT020000001">
    <property type="protein sequence ID" value="CAL1125472.1"/>
    <property type="molecule type" value="Genomic_DNA"/>
</dbReference>
<dbReference type="PIRSF" id="PIRSF001227">
    <property type="entry name" value="Pen_acylase"/>
    <property type="match status" value="1"/>
</dbReference>
<feature type="transmembrane region" description="Helical" evidence="5">
    <location>
        <begin position="12"/>
        <end position="31"/>
    </location>
</feature>
<dbReference type="Gene3D" id="1.10.439.10">
    <property type="entry name" value="Penicillin Amidohydrolase, domain 1"/>
    <property type="match status" value="1"/>
</dbReference>
<dbReference type="InterPro" id="IPR043147">
    <property type="entry name" value="Penicillin_amidase_A-knob"/>
</dbReference>
<evidence type="ECO:0000313" key="7">
    <source>
        <dbReference type="EMBL" id="CAL4759409.1"/>
    </source>
</evidence>
<dbReference type="EMBL" id="CAMXCT010000001">
    <property type="protein sequence ID" value="CAI3972097.1"/>
    <property type="molecule type" value="Genomic_DNA"/>
</dbReference>
<reference evidence="6" key="1">
    <citation type="submission" date="2022-10" db="EMBL/GenBank/DDBJ databases">
        <authorList>
            <person name="Chen Y."/>
            <person name="Dougan E. K."/>
            <person name="Chan C."/>
            <person name="Rhodes N."/>
            <person name="Thang M."/>
        </authorList>
    </citation>
    <scope>NUCLEOTIDE SEQUENCE</scope>
</reference>
<dbReference type="CDD" id="cd03747">
    <property type="entry name" value="Ntn_PGA_like"/>
    <property type="match status" value="1"/>
</dbReference>
<dbReference type="GO" id="GO:0016811">
    <property type="term" value="F:hydrolase activity, acting on carbon-nitrogen (but not peptide) bonds, in linear amides"/>
    <property type="evidence" value="ECO:0007669"/>
    <property type="project" value="InterPro"/>
</dbReference>
<dbReference type="Gene3D" id="2.30.120.10">
    <property type="match status" value="1"/>
</dbReference>
<accession>A0A9P1FFM8</accession>
<evidence type="ECO:0000313" key="8">
    <source>
        <dbReference type="Proteomes" id="UP001152797"/>
    </source>
</evidence>
<keyword evidence="5" id="KW-1133">Transmembrane helix</keyword>
<dbReference type="SUPFAM" id="SSF56235">
    <property type="entry name" value="N-terminal nucleophile aminohydrolases (Ntn hydrolases)"/>
    <property type="match status" value="1"/>
</dbReference>
<evidence type="ECO:0000256" key="2">
    <source>
        <dbReference type="ARBA" id="ARBA00022801"/>
    </source>
</evidence>
<dbReference type="Gene3D" id="1.10.1400.10">
    <property type="match status" value="1"/>
</dbReference>
<comment type="similarity">
    <text evidence="1">Belongs to the peptidase S45 family.</text>
</comment>
<evidence type="ECO:0008006" key="9">
    <source>
        <dbReference type="Google" id="ProtNLM"/>
    </source>
</evidence>
<dbReference type="InterPro" id="IPR029055">
    <property type="entry name" value="Ntn_hydrolases_N"/>
</dbReference>
<dbReference type="PANTHER" id="PTHR34218">
    <property type="entry name" value="PEPTIDASE S45 PENICILLIN AMIDASE"/>
    <property type="match status" value="1"/>
</dbReference>
<dbReference type="AlphaFoldDB" id="A0A9P1FFM8"/>
<evidence type="ECO:0000256" key="3">
    <source>
        <dbReference type="ARBA" id="ARBA00023145"/>
    </source>
</evidence>
<dbReference type="GO" id="GO:0017000">
    <property type="term" value="P:antibiotic biosynthetic process"/>
    <property type="evidence" value="ECO:0007669"/>
    <property type="project" value="InterPro"/>
</dbReference>
<evidence type="ECO:0000313" key="6">
    <source>
        <dbReference type="EMBL" id="CAI3972097.1"/>
    </source>
</evidence>
<keyword evidence="5" id="KW-0812">Transmembrane</keyword>
<dbReference type="InterPro" id="IPR002692">
    <property type="entry name" value="S45"/>
</dbReference>
<keyword evidence="3" id="KW-0865">Zymogen</keyword>